<dbReference type="OrthoDB" id="7806295at2"/>
<dbReference type="Proteomes" id="UP000324678">
    <property type="component" value="Chromosome"/>
</dbReference>
<dbReference type="KEGG" id="ail:FLP10_15015"/>
<dbReference type="InterPro" id="IPR007554">
    <property type="entry name" value="Glycerophosphate_synth"/>
</dbReference>
<evidence type="ECO:0000256" key="1">
    <source>
        <dbReference type="SAM" id="MobiDB-lite"/>
    </source>
</evidence>
<proteinExistence type="predicted"/>
<dbReference type="Gene3D" id="3.40.50.12580">
    <property type="match status" value="1"/>
</dbReference>
<dbReference type="EMBL" id="CP043505">
    <property type="protein sequence ID" value="QEO15593.1"/>
    <property type="molecule type" value="Genomic_DNA"/>
</dbReference>
<sequence>MGLRKDARRAVKLARNILRNRRAQRDLQTRLATQAPLEPHRFKIGVYFADGKVNLYQLRQWYKPLAKLAETYPVVILSRASGAALALLDESPLPVAYVRRVADLERVIHEQDLHIVFYVNQNAKNFQMMRYGRRWHVFINHGESDKMYMTTNQFKAYDYAFIAGDAARARLDKVLWDYDFDKRAIPIGRPQADHYLDGRDLPYPADGREVVLYAPTWEGDRGGAAYGSIASHGVDLVRALLASGRHRVIYRPHPRSGVVDEAYAAANRAIISALEAANAADPSAHHIFDDGPDLGWQLAAADVAIVDISAMVYDRLAAGKPLLITKPVNPAAQIDTGGYLQACEWLEAGSDASPAADRGAAMLARVDEVAHDAEALSRLKYWVTRYFGDTTPGVTTARFHAAVDHLMAEWERFAALHADDPDVDDHDAEAEAAEEAGESEEDLAG</sequence>
<dbReference type="GO" id="GO:0016020">
    <property type="term" value="C:membrane"/>
    <property type="evidence" value="ECO:0007669"/>
    <property type="project" value="InterPro"/>
</dbReference>
<dbReference type="Pfam" id="PF04464">
    <property type="entry name" value="Glyphos_transf"/>
    <property type="match status" value="1"/>
</dbReference>
<dbReference type="AlphaFoldDB" id="A0A5C1YHZ8"/>
<keyword evidence="3" id="KW-1185">Reference proteome</keyword>
<gene>
    <name evidence="2" type="ORF">FLP10_15015</name>
</gene>
<dbReference type="GO" id="GO:0047355">
    <property type="term" value="F:CDP-glycerol glycerophosphotransferase activity"/>
    <property type="evidence" value="ECO:0007669"/>
    <property type="project" value="InterPro"/>
</dbReference>
<dbReference type="SUPFAM" id="SSF53756">
    <property type="entry name" value="UDP-Glycosyltransferase/glycogen phosphorylase"/>
    <property type="match status" value="1"/>
</dbReference>
<protein>
    <recommendedName>
        <fullName evidence="4">CDP-glycerol--glycerophosphate glycerophosphotransferase</fullName>
    </recommendedName>
</protein>
<evidence type="ECO:0000313" key="3">
    <source>
        <dbReference type="Proteomes" id="UP000324678"/>
    </source>
</evidence>
<dbReference type="RefSeq" id="WP_149161606.1">
    <property type="nucleotide sequence ID" value="NZ_CP043505.1"/>
</dbReference>
<feature type="compositionally biased region" description="Acidic residues" evidence="1">
    <location>
        <begin position="421"/>
        <end position="445"/>
    </location>
</feature>
<name>A0A5C1YHZ8_9MICO</name>
<accession>A0A5C1YHZ8</accession>
<evidence type="ECO:0000313" key="2">
    <source>
        <dbReference type="EMBL" id="QEO15593.1"/>
    </source>
</evidence>
<feature type="region of interest" description="Disordered" evidence="1">
    <location>
        <begin position="419"/>
        <end position="445"/>
    </location>
</feature>
<reference evidence="2 3" key="1">
    <citation type="submission" date="2019-09" db="EMBL/GenBank/DDBJ databases">
        <title>Genome sequencing of strain KACC 19306.</title>
        <authorList>
            <person name="Heo J."/>
            <person name="Kim S.-J."/>
            <person name="Kim J.-S."/>
            <person name="Hong S.-B."/>
            <person name="Kwon S.-W."/>
        </authorList>
    </citation>
    <scope>NUCLEOTIDE SEQUENCE [LARGE SCALE GENOMIC DNA]</scope>
    <source>
        <strain evidence="2 3">KACC 19306</strain>
    </source>
</reference>
<dbReference type="InterPro" id="IPR043148">
    <property type="entry name" value="TagF_C"/>
</dbReference>
<evidence type="ECO:0008006" key="4">
    <source>
        <dbReference type="Google" id="ProtNLM"/>
    </source>
</evidence>
<organism evidence="2 3">
    <name type="scientific">Agromyces intestinalis</name>
    <dbReference type="NCBI Taxonomy" id="2592652"/>
    <lineage>
        <taxon>Bacteria</taxon>
        <taxon>Bacillati</taxon>
        <taxon>Actinomycetota</taxon>
        <taxon>Actinomycetes</taxon>
        <taxon>Micrococcales</taxon>
        <taxon>Microbacteriaceae</taxon>
        <taxon>Agromyces</taxon>
    </lineage>
</organism>